<gene>
    <name evidence="5" type="ORF">COW36_10810</name>
</gene>
<dbReference type="PANTHER" id="PTHR42711:SF4">
    <property type="entry name" value="ABC TRANSPORTER RELATED"/>
    <property type="match status" value="1"/>
</dbReference>
<dbReference type="SUPFAM" id="SSF52540">
    <property type="entry name" value="P-loop containing nucleoside triphosphate hydrolases"/>
    <property type="match status" value="1"/>
</dbReference>
<name>A0A2M7G4X2_9BACT</name>
<dbReference type="Pfam" id="PF00005">
    <property type="entry name" value="ABC_tran"/>
    <property type="match status" value="1"/>
</dbReference>
<evidence type="ECO:0000313" key="5">
    <source>
        <dbReference type="EMBL" id="PIW16957.1"/>
    </source>
</evidence>
<organism evidence="5 6">
    <name type="scientific">bacterium (Candidatus Blackallbacteria) CG17_big_fil_post_rev_8_21_14_2_50_48_46</name>
    <dbReference type="NCBI Taxonomy" id="2014261"/>
    <lineage>
        <taxon>Bacteria</taxon>
        <taxon>Candidatus Blackallbacteria</taxon>
    </lineage>
</organism>
<keyword evidence="1" id="KW-0813">Transport</keyword>
<accession>A0A2M7G4X2</accession>
<dbReference type="EMBL" id="PFFQ01000032">
    <property type="protein sequence ID" value="PIW16957.1"/>
    <property type="molecule type" value="Genomic_DNA"/>
</dbReference>
<dbReference type="GO" id="GO:0016887">
    <property type="term" value="F:ATP hydrolysis activity"/>
    <property type="evidence" value="ECO:0007669"/>
    <property type="project" value="InterPro"/>
</dbReference>
<keyword evidence="2" id="KW-0547">Nucleotide-binding</keyword>
<keyword evidence="3 5" id="KW-0067">ATP-binding</keyword>
<evidence type="ECO:0000256" key="3">
    <source>
        <dbReference type="ARBA" id="ARBA00022840"/>
    </source>
</evidence>
<evidence type="ECO:0000259" key="4">
    <source>
        <dbReference type="PROSITE" id="PS50893"/>
    </source>
</evidence>
<dbReference type="InterPro" id="IPR003593">
    <property type="entry name" value="AAA+_ATPase"/>
</dbReference>
<dbReference type="Proteomes" id="UP000231019">
    <property type="component" value="Unassembled WGS sequence"/>
</dbReference>
<comment type="caution">
    <text evidence="5">The sequence shown here is derived from an EMBL/GenBank/DDBJ whole genome shotgun (WGS) entry which is preliminary data.</text>
</comment>
<dbReference type="PROSITE" id="PS50893">
    <property type="entry name" value="ABC_TRANSPORTER_2"/>
    <property type="match status" value="1"/>
</dbReference>
<reference evidence="5 6" key="1">
    <citation type="submission" date="2017-09" db="EMBL/GenBank/DDBJ databases">
        <title>Depth-based differentiation of microbial function through sediment-hosted aquifers and enrichment of novel symbionts in the deep terrestrial subsurface.</title>
        <authorList>
            <person name="Probst A.J."/>
            <person name="Ladd B."/>
            <person name="Jarett J.K."/>
            <person name="Geller-Mcgrath D.E."/>
            <person name="Sieber C.M."/>
            <person name="Emerson J.B."/>
            <person name="Anantharaman K."/>
            <person name="Thomas B.C."/>
            <person name="Malmstrom R."/>
            <person name="Stieglmeier M."/>
            <person name="Klingl A."/>
            <person name="Woyke T."/>
            <person name="Ryan C.M."/>
            <person name="Banfield J.F."/>
        </authorList>
    </citation>
    <scope>NUCLEOTIDE SEQUENCE [LARGE SCALE GENOMIC DNA]</scope>
    <source>
        <strain evidence="5">CG17_big_fil_post_rev_8_21_14_2_50_48_46</strain>
    </source>
</reference>
<sequence length="335" mass="38422">MNSPAISCQSLAKNFRHYHKEPGILGSIQSFFVRDYELRSAIQDFDLEIEQGSRIGLLGPNGAGKTTLMKMFTGIIVPSQGDLRVLGHVPHQREVAFRRKIALVMGQKSQLWWDIPAMDSFLLLQKYYEIPEADFRRRLGSLCELLGVEKLLKVHVRKLSLGERMKMELMASLLHQPEIVFLDEPTIGLDLVAQNNIREFVLAWQREYGTTVILTSHYMADVEAICQRIVLVLEGCKRFDGPIREFEAVLGRQKFVSVEFEQPVATEAEIWQGLDARWNADKTQVELRIAEDQLRETSMRLLRDFPVSSLSMEKLPIERVMNELLNNPQLMAKPL</sequence>
<evidence type="ECO:0000256" key="1">
    <source>
        <dbReference type="ARBA" id="ARBA00022448"/>
    </source>
</evidence>
<dbReference type="PANTHER" id="PTHR42711">
    <property type="entry name" value="ABC TRANSPORTER ATP-BINDING PROTEIN"/>
    <property type="match status" value="1"/>
</dbReference>
<evidence type="ECO:0000313" key="6">
    <source>
        <dbReference type="Proteomes" id="UP000231019"/>
    </source>
</evidence>
<dbReference type="InterPro" id="IPR050763">
    <property type="entry name" value="ABC_transporter_ATP-binding"/>
</dbReference>
<dbReference type="Gene3D" id="3.40.50.300">
    <property type="entry name" value="P-loop containing nucleotide triphosphate hydrolases"/>
    <property type="match status" value="1"/>
</dbReference>
<dbReference type="InterPro" id="IPR027417">
    <property type="entry name" value="P-loop_NTPase"/>
</dbReference>
<dbReference type="AlphaFoldDB" id="A0A2M7G4X2"/>
<feature type="domain" description="ABC transporter" evidence="4">
    <location>
        <begin position="25"/>
        <end position="259"/>
    </location>
</feature>
<dbReference type="InterPro" id="IPR003439">
    <property type="entry name" value="ABC_transporter-like_ATP-bd"/>
</dbReference>
<dbReference type="SMART" id="SM00382">
    <property type="entry name" value="AAA"/>
    <property type="match status" value="1"/>
</dbReference>
<dbReference type="GO" id="GO:0005524">
    <property type="term" value="F:ATP binding"/>
    <property type="evidence" value="ECO:0007669"/>
    <property type="project" value="UniProtKB-KW"/>
</dbReference>
<evidence type="ECO:0000256" key="2">
    <source>
        <dbReference type="ARBA" id="ARBA00022741"/>
    </source>
</evidence>
<proteinExistence type="predicted"/>
<protein>
    <submittedName>
        <fullName evidence="5">Multidrug ABC transporter ATP-binding protein</fullName>
    </submittedName>
</protein>